<dbReference type="Pfam" id="PF09234">
    <property type="entry name" value="DUF1963"/>
    <property type="match status" value="1"/>
</dbReference>
<dbReference type="KEGG" id="smaz:LH19_20140"/>
<proteinExistence type="predicted"/>
<evidence type="ECO:0000256" key="2">
    <source>
        <dbReference type="SAM" id="Phobius"/>
    </source>
</evidence>
<dbReference type="RefSeq" id="WP_054731491.1">
    <property type="nucleotide sequence ID" value="NZ_CP009429.1"/>
</dbReference>
<dbReference type="InterPro" id="IPR035948">
    <property type="entry name" value="YwqG-like_sf"/>
</dbReference>
<keyword evidence="2" id="KW-0812">Transmembrane</keyword>
<evidence type="ECO:0000313" key="3">
    <source>
        <dbReference type="EMBL" id="AMU91436.1"/>
    </source>
</evidence>
<reference evidence="4" key="1">
    <citation type="submission" date="2015-11" db="EMBL/GenBank/DDBJ databases">
        <title>Complete genome sequence of a polyethylene-glycol degrader Sphingopyxis macrogoltabida 203N (NBRC 111659).</title>
        <authorList>
            <person name="Yoshiyuki O."/>
            <person name="Shouta N."/>
            <person name="Nagata Y."/>
            <person name="Numata M."/>
            <person name="Tsuchikane K."/>
            <person name="Hosoyama A."/>
            <person name="Yamazoe A."/>
            <person name="Tsuda M."/>
            <person name="Fujita N."/>
            <person name="Kawai F."/>
        </authorList>
    </citation>
    <scope>NUCLEOTIDE SEQUENCE [LARGE SCALE GENOMIC DNA]</scope>
    <source>
        <strain evidence="4">203N</strain>
    </source>
</reference>
<dbReference type="InterPro" id="IPR015315">
    <property type="entry name" value="DUF1963"/>
</dbReference>
<accession>A0AAC9FGD7</accession>
<dbReference type="AlphaFoldDB" id="A0AAC9FGD7"/>
<organism evidence="3 4">
    <name type="scientific">Sphingopyxis macrogoltabida</name>
    <name type="common">Sphingomonas macrogoltabidus</name>
    <dbReference type="NCBI Taxonomy" id="33050"/>
    <lineage>
        <taxon>Bacteria</taxon>
        <taxon>Pseudomonadati</taxon>
        <taxon>Pseudomonadota</taxon>
        <taxon>Alphaproteobacteria</taxon>
        <taxon>Sphingomonadales</taxon>
        <taxon>Sphingomonadaceae</taxon>
        <taxon>Sphingopyxis</taxon>
    </lineage>
</organism>
<dbReference type="SUPFAM" id="SSF103032">
    <property type="entry name" value="Hypothetical protein YwqG"/>
    <property type="match status" value="1"/>
</dbReference>
<gene>
    <name evidence="3" type="ORF">ATM17_20685</name>
</gene>
<keyword evidence="4" id="KW-1185">Reference proteome</keyword>
<evidence type="ECO:0000256" key="1">
    <source>
        <dbReference type="SAM" id="MobiDB-lite"/>
    </source>
</evidence>
<keyword evidence="2" id="KW-1133">Transmembrane helix</keyword>
<evidence type="ECO:0008006" key="5">
    <source>
        <dbReference type="Google" id="ProtNLM"/>
    </source>
</evidence>
<dbReference type="EMBL" id="CP013344">
    <property type="protein sequence ID" value="AMU91436.1"/>
    <property type="molecule type" value="Genomic_DNA"/>
</dbReference>
<feature type="compositionally biased region" description="Basic and acidic residues" evidence="1">
    <location>
        <begin position="48"/>
        <end position="63"/>
    </location>
</feature>
<feature type="transmembrane region" description="Helical" evidence="2">
    <location>
        <begin position="7"/>
        <end position="26"/>
    </location>
</feature>
<dbReference type="Gene3D" id="2.30.320.10">
    <property type="entry name" value="YwqG-like"/>
    <property type="match status" value="1"/>
</dbReference>
<keyword evidence="2" id="KW-0472">Membrane</keyword>
<feature type="region of interest" description="Disordered" evidence="1">
    <location>
        <begin position="33"/>
        <end position="104"/>
    </location>
</feature>
<name>A0AAC9FGD7_SPHMC</name>
<dbReference type="Proteomes" id="UP000076088">
    <property type="component" value="Chromosome"/>
</dbReference>
<reference evidence="3 4" key="2">
    <citation type="journal article" date="2016" name="Genome Announc.">
        <title>Complete Genome Sequence of Sphingopyxis macrogoltabida Strain 203N (NBRC 111659), a Polyethylene Glycol Degrader.</title>
        <authorList>
            <person name="Ohtsubo Y."/>
            <person name="Nonoyama S."/>
            <person name="Nagata Y."/>
            <person name="Numata M."/>
            <person name="Tsuchikane K."/>
            <person name="Hosoyama A."/>
            <person name="Yamazoe A."/>
            <person name="Tsuda M."/>
            <person name="Fujita N."/>
            <person name="Kawai F."/>
        </authorList>
    </citation>
    <scope>NUCLEOTIDE SEQUENCE [LARGE SCALE GENOMIC DNA]</scope>
    <source>
        <strain evidence="3 4">203N</strain>
    </source>
</reference>
<protein>
    <recommendedName>
        <fullName evidence="5">DUF1963 domain-containing protein</fullName>
    </recommendedName>
</protein>
<sequence>MSQLESAAVKLIGVTLAFLLVAWFVWRKRQGETVPAAPKTPRSPSMPREFKLPTLSRKERAVAEEPVEISPSRLARVSGKAPLAGLSEPAPKSEPSAPPPDPETRAMAEAMLASMVAQVEHEADLVDRRGSEAVAIRLVPQIPPRDTDGATSWLGGAPRLDARTPWPEIRETPADFLAQIDCTALPAELWDGLGPRSGALAFFIHPRDGDMLVVHVAEPGDPVGPPQPQDEEDVFFAPHGGLRFGDLMPFARRAFPQWPVDLVAVRPGDPDPRDAEGSDDGPGHRLYRAGYDIADPAWHPFDWASMTAMAEILDMRISRFWRDPGDAPSPIEVQRANVERRLAEAAGGEGEPVDRTLLENQLATLTELAEAAHAAAEMNREALANAQEIIAIVRESAGRDDFSPAAAAAVMGALQTIRWAKVNRKPDPAGRPGAEAIETLVLPLTEHHPEAPLWAHDYHSIWFDHAKHAYAAGSDALSAEALAVLEPYCRELAAREMGGIGHVPFAYVHDYDADADATMLELPSSGLMSWMFGDVDHLVLTMRKADLVAGRLDRPVVQVSN</sequence>
<evidence type="ECO:0000313" key="4">
    <source>
        <dbReference type="Proteomes" id="UP000076088"/>
    </source>
</evidence>